<dbReference type="PANTHER" id="PTHR11439">
    <property type="entry name" value="GAG-POL-RELATED RETROTRANSPOSON"/>
    <property type="match status" value="1"/>
</dbReference>
<dbReference type="Proteomes" id="UP001454036">
    <property type="component" value="Unassembled WGS sequence"/>
</dbReference>
<organism evidence="2 3">
    <name type="scientific">Lithospermum erythrorhizon</name>
    <name type="common">Purple gromwell</name>
    <name type="synonym">Lithospermum officinale var. erythrorhizon</name>
    <dbReference type="NCBI Taxonomy" id="34254"/>
    <lineage>
        <taxon>Eukaryota</taxon>
        <taxon>Viridiplantae</taxon>
        <taxon>Streptophyta</taxon>
        <taxon>Embryophyta</taxon>
        <taxon>Tracheophyta</taxon>
        <taxon>Spermatophyta</taxon>
        <taxon>Magnoliopsida</taxon>
        <taxon>eudicotyledons</taxon>
        <taxon>Gunneridae</taxon>
        <taxon>Pentapetalae</taxon>
        <taxon>asterids</taxon>
        <taxon>lamiids</taxon>
        <taxon>Boraginales</taxon>
        <taxon>Boraginaceae</taxon>
        <taxon>Boraginoideae</taxon>
        <taxon>Lithospermeae</taxon>
        <taxon>Lithospermum</taxon>
    </lineage>
</organism>
<name>A0AAV3PWG7_LITER</name>
<dbReference type="InterPro" id="IPR013103">
    <property type="entry name" value="RVT_2"/>
</dbReference>
<keyword evidence="2" id="KW-0675">Receptor</keyword>
<keyword evidence="2" id="KW-0812">Transmembrane</keyword>
<dbReference type="CDD" id="cd09272">
    <property type="entry name" value="RNase_HI_RT_Ty1"/>
    <property type="match status" value="1"/>
</dbReference>
<evidence type="ECO:0000259" key="1">
    <source>
        <dbReference type="Pfam" id="PF07727"/>
    </source>
</evidence>
<dbReference type="Pfam" id="PF07727">
    <property type="entry name" value="RVT_2"/>
    <property type="match status" value="1"/>
</dbReference>
<dbReference type="SUPFAM" id="SSF56672">
    <property type="entry name" value="DNA/RNA polymerases"/>
    <property type="match status" value="1"/>
</dbReference>
<evidence type="ECO:0000313" key="2">
    <source>
        <dbReference type="EMBL" id="GAA0155859.1"/>
    </source>
</evidence>
<dbReference type="InterPro" id="IPR043502">
    <property type="entry name" value="DNA/RNA_pol_sf"/>
</dbReference>
<keyword evidence="2" id="KW-0472">Membrane</keyword>
<keyword evidence="3" id="KW-1185">Reference proteome</keyword>
<reference evidence="2 3" key="1">
    <citation type="submission" date="2024-01" db="EMBL/GenBank/DDBJ databases">
        <title>The complete chloroplast genome sequence of Lithospermum erythrorhizon: insights into the phylogenetic relationship among Boraginaceae species and the maternal lineages of purple gromwells.</title>
        <authorList>
            <person name="Okada T."/>
            <person name="Watanabe K."/>
        </authorList>
    </citation>
    <scope>NUCLEOTIDE SEQUENCE [LARGE SCALE GENOMIC DNA]</scope>
</reference>
<dbReference type="AlphaFoldDB" id="A0AAV3PWG7"/>
<sequence length="497" mass="55577">MFLLLNQFFPFHKYFKYATSVLFPINFDFKFSSSSPNVTPFRNSGPSHHIPGSIILPPPLSSNNPSTARNTHMSPSNSGPPIFFPFLHLPIQFWTSNIFFPSPSPPTSPMLVSSPSTSYPISSPDVTPQAGSTTNIHVMTTRGKAGIFKPKVVTSLSVVVNKLDPYYVPFSEAIRISHWQKAMSAEYTTLMHNQTWDLVPPDPTHNLIGCKWICRVKLNLDGTIERHKARKSLYGLKQAPRAWFQQLSGYLLSQGFTQSKADPSLFTLFTASHTMYFLFYVDDIIVTRSSPQLLDQFIAQLDTNFSLNDLGLLKFFLGIEVTHNVIGLFLSQHKYIKDLWIKHDMLKCLVVKTPMTAKVPLNDSKSAAVDAHDYRCLVGALQYLSFTRPDITYAVNQASQAMHSPIVTHWAGCPNTRKSTTDFCVFLGGNLISWSFKKQPTISRSSIEAEYRALASTAAEVHVPAQHQLADVFTKPLTAIKFIPAISNLCLLLPAKD</sequence>
<gene>
    <name evidence="2" type="ORF">LIER_13490</name>
</gene>
<protein>
    <submittedName>
        <fullName evidence="2">Transmembrane signal receptor</fullName>
    </submittedName>
</protein>
<accession>A0AAV3PWG7</accession>
<feature type="domain" description="Reverse transcriptase Ty1/copia-type" evidence="1">
    <location>
        <begin position="228"/>
        <end position="356"/>
    </location>
</feature>
<proteinExistence type="predicted"/>
<dbReference type="EMBL" id="BAABME010002734">
    <property type="protein sequence ID" value="GAA0155859.1"/>
    <property type="molecule type" value="Genomic_DNA"/>
</dbReference>
<evidence type="ECO:0000313" key="3">
    <source>
        <dbReference type="Proteomes" id="UP001454036"/>
    </source>
</evidence>
<comment type="caution">
    <text evidence="2">The sequence shown here is derived from an EMBL/GenBank/DDBJ whole genome shotgun (WGS) entry which is preliminary data.</text>
</comment>
<dbReference type="PANTHER" id="PTHR11439:SF463">
    <property type="entry name" value="REVERSE TRANSCRIPTASE TY1_COPIA-TYPE DOMAIN-CONTAINING PROTEIN"/>
    <property type="match status" value="1"/>
</dbReference>